<dbReference type="RefSeq" id="WP_174926531.1">
    <property type="nucleotide sequence ID" value="NZ_CABVLY010000010.1"/>
</dbReference>
<evidence type="ECO:0000313" key="1">
    <source>
        <dbReference type="EMBL" id="MBM2768011.1"/>
    </source>
</evidence>
<evidence type="ECO:0000313" key="4">
    <source>
        <dbReference type="Proteomes" id="UP000755577"/>
    </source>
</evidence>
<dbReference type="Proteomes" id="UP000494201">
    <property type="component" value="Unassembled WGS sequence"/>
</dbReference>
<organism evidence="2 3">
    <name type="scientific">Burkholderia anthina</name>
    <dbReference type="NCBI Taxonomy" id="179879"/>
    <lineage>
        <taxon>Bacteria</taxon>
        <taxon>Pseudomonadati</taxon>
        <taxon>Pseudomonadota</taxon>
        <taxon>Betaproteobacteria</taxon>
        <taxon>Burkholderiales</taxon>
        <taxon>Burkholderiaceae</taxon>
        <taxon>Burkholderia</taxon>
        <taxon>Burkholderia cepacia complex</taxon>
    </lineage>
</organism>
<dbReference type="GeneID" id="56501026"/>
<name>A0A6P2G9C4_9BURK</name>
<proteinExistence type="predicted"/>
<reference evidence="2 3" key="1">
    <citation type="submission" date="2019-09" db="EMBL/GenBank/DDBJ databases">
        <authorList>
            <person name="Depoorter E."/>
        </authorList>
    </citation>
    <scope>NUCLEOTIDE SEQUENCE [LARGE SCALE GENOMIC DNA]</scope>
    <source>
        <strain evidence="2">LMG 20980</strain>
    </source>
</reference>
<dbReference type="EMBL" id="JAFCIQ010000010">
    <property type="protein sequence ID" value="MBM2768011.1"/>
    <property type="molecule type" value="Genomic_DNA"/>
</dbReference>
<accession>A0A6P2G9C4</accession>
<keyword evidence="4" id="KW-1185">Reference proteome</keyword>
<reference evidence="1 4" key="2">
    <citation type="submission" date="2021-02" db="EMBL/GenBank/DDBJ databases">
        <title>Draft genome of the type strains Burkholderia anthina DSM16086.</title>
        <authorList>
            <person name="Hertel R."/>
            <person name="Meissner J."/>
            <person name="Poehlein A."/>
            <person name="Daniel R."/>
            <person name="Commichau F.M."/>
        </authorList>
    </citation>
    <scope>NUCLEOTIDE SEQUENCE [LARGE SCALE GENOMIC DNA]</scope>
    <source>
        <strain evidence="1 4">DSM 16086</strain>
    </source>
</reference>
<evidence type="ECO:0000313" key="2">
    <source>
        <dbReference type="EMBL" id="VVU50268.1"/>
    </source>
</evidence>
<gene>
    <name evidence="2" type="ORF">BAN20980_02983</name>
    <name evidence="1" type="ORF">JQK92_16425</name>
</gene>
<sequence length="290" mass="29077">MTAIAHRSRPGGAGWFGHTRRVRPGTAHAVGCVLACAAVMAGGIRLADTADWSGLAHSRALLAAAQTRAADAQRVLAAAAQPGDTRPAAGRSARVARTPAWPVLMLELADLAGASGLRVVSIEPRRTDGAAPDGRRAVRIVADGGFPALLRMVGGLASFSALAVPSVLQIERKPPGLRIDMSVDVFPALAGGGAGDEAARVLAAGGPGDDPFGGAGQSTAVDDQEPRLAGTIRDMRAGLALFDAGDGAFVAVAPGEALGASRVMHVDAGAVTLATADGARRFVVGDGGRP</sequence>
<evidence type="ECO:0000313" key="3">
    <source>
        <dbReference type="Proteomes" id="UP000494201"/>
    </source>
</evidence>
<protein>
    <submittedName>
        <fullName evidence="2">Pilus assembly protein</fullName>
    </submittedName>
</protein>
<dbReference type="EMBL" id="CABVLY010000010">
    <property type="protein sequence ID" value="VVU50268.1"/>
    <property type="molecule type" value="Genomic_DNA"/>
</dbReference>
<dbReference type="AlphaFoldDB" id="A0A6P2G9C4"/>
<dbReference type="Proteomes" id="UP000755577">
    <property type="component" value="Unassembled WGS sequence"/>
</dbReference>